<accession>D3T6S9</accession>
<keyword evidence="2" id="KW-1185">Reference proteome</keyword>
<dbReference type="RefSeq" id="WP_012994518.1">
    <property type="nucleotide sequence ID" value="NC_013921.1"/>
</dbReference>
<gene>
    <name evidence="1" type="ordered locus">Thit_0382</name>
</gene>
<sequence>MDKIILNQYQSYYDISEKKGAVVDFLVGKINYISKTSANLEIYEEFSHLYEEKSNILQKNCRE</sequence>
<reference evidence="1" key="1">
    <citation type="submission" date="2010-02" db="EMBL/GenBank/DDBJ databases">
        <title>Complete sequence of Thermoanaerobacter italicus Ab9.</title>
        <authorList>
            <consortium name="US DOE Joint Genome Institute"/>
            <person name="Lucas S."/>
            <person name="Copeland A."/>
            <person name="Lapidus A."/>
            <person name="Cheng J.-F."/>
            <person name="Bruce D."/>
            <person name="Goodwin L."/>
            <person name="Pitluck S."/>
            <person name="Chertkov O."/>
            <person name="Detter J.C."/>
            <person name="Han C."/>
            <person name="Tapia R."/>
            <person name="Land M."/>
            <person name="Hauser L."/>
            <person name="Kyrpides N."/>
            <person name="Mikhailova N."/>
            <person name="Hemme C.L."/>
            <person name="Woyke T."/>
        </authorList>
    </citation>
    <scope>NUCLEOTIDE SEQUENCE [LARGE SCALE GENOMIC DNA]</scope>
    <source>
        <strain evidence="1">Ab9</strain>
    </source>
</reference>
<evidence type="ECO:0000313" key="2">
    <source>
        <dbReference type="Proteomes" id="UP000001552"/>
    </source>
</evidence>
<protein>
    <submittedName>
        <fullName evidence="1">Uncharacterized protein</fullName>
    </submittedName>
</protein>
<proteinExistence type="predicted"/>
<dbReference type="AlphaFoldDB" id="D3T6S9"/>
<organism evidence="1 2">
    <name type="scientific">Thermoanaerobacter italicus (strain DSM 9252 / Ab9)</name>
    <dbReference type="NCBI Taxonomy" id="580331"/>
    <lineage>
        <taxon>Bacteria</taxon>
        <taxon>Bacillati</taxon>
        <taxon>Bacillota</taxon>
        <taxon>Clostridia</taxon>
        <taxon>Thermoanaerobacterales</taxon>
        <taxon>Thermoanaerobacteraceae</taxon>
        <taxon>Thermoanaerobacter</taxon>
    </lineage>
</organism>
<dbReference type="KEGG" id="tit:Thit_0382"/>
<dbReference type="Proteomes" id="UP000001552">
    <property type="component" value="Chromosome"/>
</dbReference>
<dbReference type="EMBL" id="CP001936">
    <property type="protein sequence ID" value="ADD01692.1"/>
    <property type="molecule type" value="Genomic_DNA"/>
</dbReference>
<dbReference type="HOGENOM" id="CLU_2884466_0_0_9"/>
<evidence type="ECO:0000313" key="1">
    <source>
        <dbReference type="EMBL" id="ADD01692.1"/>
    </source>
</evidence>
<name>D3T6S9_THEIA</name>